<reference evidence="1" key="1">
    <citation type="journal article" date="2019" name="Sci. Rep.">
        <title>Draft genome of Tanacetum cinerariifolium, the natural source of mosquito coil.</title>
        <authorList>
            <person name="Yamashiro T."/>
            <person name="Shiraishi A."/>
            <person name="Satake H."/>
            <person name="Nakayama K."/>
        </authorList>
    </citation>
    <scope>NUCLEOTIDE SEQUENCE</scope>
</reference>
<accession>A0A6L2N879</accession>
<gene>
    <name evidence="1" type="ORF">Tci_054389</name>
</gene>
<proteinExistence type="predicted"/>
<dbReference type="PANTHER" id="PTHR47592:SF29">
    <property type="entry name" value="ZINC FINGER, CCHC-TYPE"/>
    <property type="match status" value="1"/>
</dbReference>
<protein>
    <recommendedName>
        <fullName evidence="2">Zinc finger, CCHC-type</fullName>
    </recommendedName>
</protein>
<organism evidence="1">
    <name type="scientific">Tanacetum cinerariifolium</name>
    <name type="common">Dalmatian daisy</name>
    <name type="synonym">Chrysanthemum cinerariifolium</name>
    <dbReference type="NCBI Taxonomy" id="118510"/>
    <lineage>
        <taxon>Eukaryota</taxon>
        <taxon>Viridiplantae</taxon>
        <taxon>Streptophyta</taxon>
        <taxon>Embryophyta</taxon>
        <taxon>Tracheophyta</taxon>
        <taxon>Spermatophyta</taxon>
        <taxon>Magnoliopsida</taxon>
        <taxon>eudicotyledons</taxon>
        <taxon>Gunneridae</taxon>
        <taxon>Pentapetalae</taxon>
        <taxon>asterids</taxon>
        <taxon>campanulids</taxon>
        <taxon>Asterales</taxon>
        <taxon>Asteraceae</taxon>
        <taxon>Asteroideae</taxon>
        <taxon>Anthemideae</taxon>
        <taxon>Anthemidinae</taxon>
        <taxon>Tanacetum</taxon>
    </lineage>
</organism>
<evidence type="ECO:0000313" key="1">
    <source>
        <dbReference type="EMBL" id="GEU82411.1"/>
    </source>
</evidence>
<comment type="caution">
    <text evidence="1">The sequence shown here is derived from an EMBL/GenBank/DDBJ whole genome shotgun (WGS) entry which is preliminary data.</text>
</comment>
<name>A0A6L2N879_TANCI</name>
<dbReference type="AlphaFoldDB" id="A0A6L2N879"/>
<sequence length="388" mass="44445">MAKEDALSSVYHEYGVCSNYTNDKICIILNGMSDSLFDIYQNVESGKELWDSLEAKYMAEDASTKKFFDSDKVKGNNVDGLSVFNMIEHNNSSRLGYVHYKRMQDMLKDGLILAFDMDTEKWVPDKWTEDIISLVVPEEVIEKVVVQQPELKKSKKNRTSKNYGPEFQLYIIKGTWDEMDVKTTFLNGKLDEEALKQCHQKFDEVVLSRGYLLNQADKCVYIKFDKPGKGVTIYLNVDDMLIIGTDQVQVDLTKKFLSSRFSMKDMRDADIIPVSTPMDTSEKIMPNNGKVVSQLEYFMVIDCPMYVIMCTRLDIAFVVGKLSRYTTTLKIIRLQVAGYSFLEEGVISWASNKQTCIKSSTMEYEFVALAHAGKEAEWLRNVILEIPL</sequence>
<evidence type="ECO:0008006" key="2">
    <source>
        <dbReference type="Google" id="ProtNLM"/>
    </source>
</evidence>
<dbReference type="PANTHER" id="PTHR47592">
    <property type="entry name" value="PBF68 PROTEIN"/>
    <property type="match status" value="1"/>
</dbReference>
<dbReference type="EMBL" id="BKCJ010008474">
    <property type="protein sequence ID" value="GEU82411.1"/>
    <property type="molecule type" value="Genomic_DNA"/>
</dbReference>